<organism evidence="1 2">
    <name type="scientific">Arcobacter caeni</name>
    <dbReference type="NCBI Taxonomy" id="1912877"/>
    <lineage>
        <taxon>Bacteria</taxon>
        <taxon>Pseudomonadati</taxon>
        <taxon>Campylobacterota</taxon>
        <taxon>Epsilonproteobacteria</taxon>
        <taxon>Campylobacterales</taxon>
        <taxon>Arcobacteraceae</taxon>
        <taxon>Arcobacter</taxon>
    </lineage>
</organism>
<dbReference type="OrthoDB" id="190848at2"/>
<evidence type="ECO:0008006" key="3">
    <source>
        <dbReference type="Google" id="ProtNLM"/>
    </source>
</evidence>
<comment type="caution">
    <text evidence="1">The sequence shown here is derived from an EMBL/GenBank/DDBJ whole genome shotgun (WGS) entry which is preliminary data.</text>
</comment>
<proteinExistence type="predicted"/>
<accession>A0A363D5B0</accession>
<dbReference type="AlphaFoldDB" id="A0A363D5B0"/>
<dbReference type="Proteomes" id="UP000251135">
    <property type="component" value="Unassembled WGS sequence"/>
</dbReference>
<evidence type="ECO:0000313" key="2">
    <source>
        <dbReference type="Proteomes" id="UP000251135"/>
    </source>
</evidence>
<gene>
    <name evidence="1" type="ORF">B0174_00015</name>
</gene>
<dbReference type="RefSeq" id="WP_108557586.1">
    <property type="nucleotide sequence ID" value="NZ_MUXE01000001.1"/>
</dbReference>
<dbReference type="EMBL" id="MUXE01000001">
    <property type="protein sequence ID" value="PUE66474.1"/>
    <property type="molecule type" value="Genomic_DNA"/>
</dbReference>
<dbReference type="Pfam" id="PF11185">
    <property type="entry name" value="DUF2971"/>
    <property type="match status" value="1"/>
</dbReference>
<protein>
    <recommendedName>
        <fullName evidence="3">DUF2971 domain-containing protein</fullName>
    </recommendedName>
</protein>
<dbReference type="InterPro" id="IPR021352">
    <property type="entry name" value="DUF2971"/>
</dbReference>
<name>A0A363D5B0_9BACT</name>
<evidence type="ECO:0000313" key="1">
    <source>
        <dbReference type="EMBL" id="PUE66474.1"/>
    </source>
</evidence>
<reference evidence="1 2" key="1">
    <citation type="submission" date="2017-02" db="EMBL/GenBank/DDBJ databases">
        <title>Arcobacter caeni sp. nov, a new Arcobacter species isolated from reclaimed water.</title>
        <authorList>
            <person name="Figueras M.J."/>
            <person name="Perez-Cataluna A."/>
            <person name="Salas-Masso N."/>
        </authorList>
    </citation>
    <scope>NUCLEOTIDE SEQUENCE [LARGE SCALE GENOMIC DNA]</scope>
    <source>
        <strain evidence="1 2">RW17-10</strain>
    </source>
</reference>
<sequence>MSHLIDIYKYRSGTTRDIEALMNSQFYASSMENLNDVHEGKIIVDNQEIELFDLLVKNSASTFDISIKKDLNNLMQIYKNSGVYSLSKDYKNELLWAYYADSHKGFCIEYDFDILKQYPCNEDNFFDVKYSKNVPIINLGSIFDISISKKSLVTKSLSWKHEDEIRILTPFQGIFTYFTRAVKSIYFGYRTDKNTIESIMEKLKGRGIKYYQMDHEKDLYALEKIEIEDIFKDESIYKNKVNKFVPYLLEDEKPYEDLIKKAIVIVEQEPLCEKVIDVSKSSTKGTKDNPVFFISYENKIKNLPTPNYFISKKEIEEIFKN</sequence>
<keyword evidence="2" id="KW-1185">Reference proteome</keyword>